<accession>A0AAW3FB73</accession>
<dbReference type="Gene3D" id="3.40.50.1010">
    <property type="entry name" value="5'-nuclease"/>
    <property type="match status" value="1"/>
</dbReference>
<evidence type="ECO:0000313" key="9">
    <source>
        <dbReference type="EMBL" id="KGC17551.1"/>
    </source>
</evidence>
<organism evidence="9 10">
    <name type="scientific">Burkholderia gladioli</name>
    <name type="common">Pseudomonas marginata</name>
    <name type="synonym">Phytomonas marginata</name>
    <dbReference type="NCBI Taxonomy" id="28095"/>
    <lineage>
        <taxon>Bacteria</taxon>
        <taxon>Pseudomonadati</taxon>
        <taxon>Pseudomonadota</taxon>
        <taxon>Betaproteobacteria</taxon>
        <taxon>Burkholderiales</taxon>
        <taxon>Burkholderiaceae</taxon>
        <taxon>Burkholderia</taxon>
    </lineage>
</organism>
<evidence type="ECO:0000256" key="4">
    <source>
        <dbReference type="ARBA" id="ARBA00022723"/>
    </source>
</evidence>
<dbReference type="RefSeq" id="WP_036047884.1">
    <property type="nucleotide sequence ID" value="NZ_CADEVY010000012.1"/>
</dbReference>
<name>A0AAW3FB73_BURGA</name>
<evidence type="ECO:0000256" key="6">
    <source>
        <dbReference type="ARBA" id="ARBA00022842"/>
    </source>
</evidence>
<dbReference type="Pfam" id="PF01850">
    <property type="entry name" value="PIN"/>
    <property type="match status" value="1"/>
</dbReference>
<feature type="domain" description="PIN" evidence="8">
    <location>
        <begin position="2"/>
        <end position="122"/>
    </location>
</feature>
<evidence type="ECO:0000256" key="7">
    <source>
        <dbReference type="ARBA" id="ARBA00038093"/>
    </source>
</evidence>
<keyword evidence="2" id="KW-1277">Toxin-antitoxin system</keyword>
<dbReference type="EMBL" id="JPGG01000015">
    <property type="protein sequence ID" value="KGC17551.1"/>
    <property type="molecule type" value="Genomic_DNA"/>
</dbReference>
<protein>
    <submittedName>
        <fullName evidence="9">PIN domain protein</fullName>
    </submittedName>
</protein>
<evidence type="ECO:0000256" key="5">
    <source>
        <dbReference type="ARBA" id="ARBA00022801"/>
    </source>
</evidence>
<keyword evidence="3" id="KW-0540">Nuclease</keyword>
<dbReference type="GO" id="GO:0016787">
    <property type="term" value="F:hydrolase activity"/>
    <property type="evidence" value="ECO:0007669"/>
    <property type="project" value="UniProtKB-KW"/>
</dbReference>
<dbReference type="KEGG" id="bgo:BM43_7497"/>
<dbReference type="PANTHER" id="PTHR33653:SF1">
    <property type="entry name" value="RIBONUCLEASE VAPC2"/>
    <property type="match status" value="1"/>
</dbReference>
<evidence type="ECO:0000259" key="8">
    <source>
        <dbReference type="Pfam" id="PF01850"/>
    </source>
</evidence>
<comment type="similarity">
    <text evidence="7">Belongs to the PINc/VapC protein family.</text>
</comment>
<keyword evidence="5" id="KW-0378">Hydrolase</keyword>
<dbReference type="GO" id="GO:0046872">
    <property type="term" value="F:metal ion binding"/>
    <property type="evidence" value="ECO:0007669"/>
    <property type="project" value="UniProtKB-KW"/>
</dbReference>
<evidence type="ECO:0000313" key="10">
    <source>
        <dbReference type="Proteomes" id="UP000029590"/>
    </source>
</evidence>
<gene>
    <name evidence="9" type="ORF">DM48_3363</name>
</gene>
<evidence type="ECO:0000256" key="2">
    <source>
        <dbReference type="ARBA" id="ARBA00022649"/>
    </source>
</evidence>
<dbReference type="GO" id="GO:0004518">
    <property type="term" value="F:nuclease activity"/>
    <property type="evidence" value="ECO:0007669"/>
    <property type="project" value="UniProtKB-KW"/>
</dbReference>
<dbReference type="SUPFAM" id="SSF88723">
    <property type="entry name" value="PIN domain-like"/>
    <property type="match status" value="1"/>
</dbReference>
<dbReference type="Proteomes" id="UP000029590">
    <property type="component" value="Unassembled WGS sequence"/>
</dbReference>
<dbReference type="AlphaFoldDB" id="A0AAW3FB73"/>
<dbReference type="PANTHER" id="PTHR33653">
    <property type="entry name" value="RIBONUCLEASE VAPC2"/>
    <property type="match status" value="1"/>
</dbReference>
<dbReference type="InterPro" id="IPR050556">
    <property type="entry name" value="Type_II_TA_system_RNase"/>
</dbReference>
<keyword evidence="4" id="KW-0479">Metal-binding</keyword>
<dbReference type="InterPro" id="IPR002716">
    <property type="entry name" value="PIN_dom"/>
</dbReference>
<reference evidence="9 10" key="1">
    <citation type="submission" date="2014-04" db="EMBL/GenBank/DDBJ databases">
        <authorList>
            <person name="Bishop-Lilly K.A."/>
            <person name="Broomall S.M."/>
            <person name="Chain P.S."/>
            <person name="Chertkov O."/>
            <person name="Coyne S.R."/>
            <person name="Daligault H.E."/>
            <person name="Davenport K.W."/>
            <person name="Erkkila T."/>
            <person name="Frey K.G."/>
            <person name="Gibbons H.S."/>
            <person name="Gu W."/>
            <person name="Jaissle J."/>
            <person name="Johnson S.L."/>
            <person name="Koroleva G.I."/>
            <person name="Ladner J.T."/>
            <person name="Lo C.-C."/>
            <person name="Minogue T.D."/>
            <person name="Munk C."/>
            <person name="Palacios G.F."/>
            <person name="Redden C.L."/>
            <person name="Rosenzweig C.N."/>
            <person name="Scholz M.B."/>
            <person name="Teshima H."/>
            <person name="Xu Y."/>
        </authorList>
    </citation>
    <scope>NUCLEOTIDE SEQUENCE [LARGE SCALE GENOMIC DNA]</scope>
    <source>
        <strain evidence="10">gladioli</strain>
    </source>
</reference>
<comment type="cofactor">
    <cofactor evidence="1">
        <name>Mg(2+)</name>
        <dbReference type="ChEBI" id="CHEBI:18420"/>
    </cofactor>
</comment>
<evidence type="ECO:0000256" key="1">
    <source>
        <dbReference type="ARBA" id="ARBA00001946"/>
    </source>
</evidence>
<proteinExistence type="inferred from homology"/>
<comment type="caution">
    <text evidence="9">The sequence shown here is derived from an EMBL/GenBank/DDBJ whole genome shotgun (WGS) entry which is preliminary data.</text>
</comment>
<sequence>MYLLDTCVVSALRRPDKADPSVLTWAKSVSVVQQYISAVTILELEQGVLAQERKDAAQGRVMREWLDGIVRPHFAGRIVPFDEQVALCCAYLHVPNPKSYRDSMIGASGLARGLTVVTRNTADFIHMVDSRGVPIKLHNPWI</sequence>
<dbReference type="CDD" id="cd18746">
    <property type="entry name" value="PIN_VapC4-5_FitB-like"/>
    <property type="match status" value="1"/>
</dbReference>
<dbReference type="InterPro" id="IPR029060">
    <property type="entry name" value="PIN-like_dom_sf"/>
</dbReference>
<evidence type="ECO:0000256" key="3">
    <source>
        <dbReference type="ARBA" id="ARBA00022722"/>
    </source>
</evidence>
<keyword evidence="6" id="KW-0460">Magnesium</keyword>